<dbReference type="PANTHER" id="PTHR35936">
    <property type="entry name" value="MEMBRANE-BOUND LYTIC MUREIN TRANSGLYCOSYLASE F"/>
    <property type="match status" value="1"/>
</dbReference>
<comment type="caution">
    <text evidence="3">The sequence shown here is derived from an EMBL/GenBank/DDBJ whole genome shotgun (WGS) entry which is preliminary data.</text>
</comment>
<dbReference type="EMBL" id="VSSQ01000055">
    <property type="protein sequence ID" value="MPL70799.1"/>
    <property type="molecule type" value="Genomic_DNA"/>
</dbReference>
<gene>
    <name evidence="3" type="primary">mltF_5</name>
    <name evidence="3" type="ORF">SDC9_16561</name>
</gene>
<accession>A0A644TVZ3</accession>
<dbReference type="Pfam" id="PF00497">
    <property type="entry name" value="SBP_bac_3"/>
    <property type="match status" value="1"/>
</dbReference>
<dbReference type="CDD" id="cd01004">
    <property type="entry name" value="PBP2_MidA_like"/>
    <property type="match status" value="1"/>
</dbReference>
<dbReference type="AlphaFoldDB" id="A0A644TVZ3"/>
<keyword evidence="1" id="KW-0732">Signal</keyword>
<protein>
    <submittedName>
        <fullName evidence="3">Membrane-bound lytic murein transglycosylase F</fullName>
    </submittedName>
</protein>
<evidence type="ECO:0000313" key="3">
    <source>
        <dbReference type="EMBL" id="MPL70799.1"/>
    </source>
</evidence>
<dbReference type="SMART" id="SM00062">
    <property type="entry name" value="PBPb"/>
    <property type="match status" value="1"/>
</dbReference>
<evidence type="ECO:0000256" key="1">
    <source>
        <dbReference type="ARBA" id="ARBA00022729"/>
    </source>
</evidence>
<feature type="domain" description="Solute-binding protein family 3/N-terminal" evidence="2">
    <location>
        <begin position="46"/>
        <end position="273"/>
    </location>
</feature>
<dbReference type="InterPro" id="IPR001638">
    <property type="entry name" value="Solute-binding_3/MltF_N"/>
</dbReference>
<name>A0A644TVZ3_9ZZZZ</name>
<dbReference type="SUPFAM" id="SSF53850">
    <property type="entry name" value="Periplasmic binding protein-like II"/>
    <property type="match status" value="1"/>
</dbReference>
<proteinExistence type="predicted"/>
<reference evidence="3" key="1">
    <citation type="submission" date="2019-08" db="EMBL/GenBank/DDBJ databases">
        <authorList>
            <person name="Kucharzyk K."/>
            <person name="Murdoch R.W."/>
            <person name="Higgins S."/>
            <person name="Loffler F."/>
        </authorList>
    </citation>
    <scope>NUCLEOTIDE SEQUENCE</scope>
</reference>
<sequence length="292" mass="31310">MKRVFGFLLLFVVLTSFLSAAPQDFDVSFNQALHDLLPESIKKAGVINAATSAGSPPYTFYADDNKTIIGGDIDLAYAIGKVLGVDVVFTPLAFAGIIPAVMSGRFDMSISSMGDTPAREKQINFVNYSVEGNAILVKEGNPKGIKVLSDLAGKQVAVLRGSVMQGLVEQFNERNAKKIDIQVYPNQNEANLAVKSGRADATLAMAGTSNYYVKHNSDTGLQVLLNELYGGGYNAIGVAKNNPALLLCLEQALLRVIHSPAYEKILTKWGLEGGMIPVPWINDGARFAQPNG</sequence>
<organism evidence="3">
    <name type="scientific">bioreactor metagenome</name>
    <dbReference type="NCBI Taxonomy" id="1076179"/>
    <lineage>
        <taxon>unclassified sequences</taxon>
        <taxon>metagenomes</taxon>
        <taxon>ecological metagenomes</taxon>
    </lineage>
</organism>
<dbReference type="Gene3D" id="3.40.190.10">
    <property type="entry name" value="Periplasmic binding protein-like II"/>
    <property type="match status" value="2"/>
</dbReference>
<evidence type="ECO:0000259" key="2">
    <source>
        <dbReference type="SMART" id="SM00062"/>
    </source>
</evidence>
<dbReference type="PANTHER" id="PTHR35936:SF19">
    <property type="entry name" value="AMINO-ACID-BINDING PROTEIN YXEM-RELATED"/>
    <property type="match status" value="1"/>
</dbReference>